<feature type="signal peptide" evidence="1">
    <location>
        <begin position="1"/>
        <end position="22"/>
    </location>
</feature>
<dbReference type="EMBL" id="PUBV01000021">
    <property type="protein sequence ID" value="PWB06654.1"/>
    <property type="molecule type" value="Genomic_DNA"/>
</dbReference>
<organism evidence="2 3">
    <name type="scientific">Paramuribaculum intestinale</name>
    <dbReference type="NCBI Taxonomy" id="2094151"/>
    <lineage>
        <taxon>Bacteria</taxon>
        <taxon>Pseudomonadati</taxon>
        <taxon>Bacteroidota</taxon>
        <taxon>Bacteroidia</taxon>
        <taxon>Bacteroidales</taxon>
        <taxon>Muribaculaceae</taxon>
        <taxon>Paramuribaculum</taxon>
    </lineage>
</organism>
<gene>
    <name evidence="2" type="ORF">C5O25_09670</name>
</gene>
<keyword evidence="1" id="KW-0732">Signal</keyword>
<feature type="chain" id="PRO_5016168701" evidence="1">
    <location>
        <begin position="23"/>
        <end position="235"/>
    </location>
</feature>
<reference evidence="3" key="1">
    <citation type="submission" date="2018-02" db="EMBL/GenBank/DDBJ databases">
        <authorList>
            <person name="Clavel T."/>
            <person name="Strowig T."/>
        </authorList>
    </citation>
    <scope>NUCLEOTIDE SEQUENCE [LARGE SCALE GENOMIC DNA]</scope>
    <source>
        <strain evidence="3">DSM 100764</strain>
    </source>
</reference>
<protein>
    <submittedName>
        <fullName evidence="2">Uncharacterized protein</fullName>
    </submittedName>
</protein>
<comment type="caution">
    <text evidence="2">The sequence shown here is derived from an EMBL/GenBank/DDBJ whole genome shotgun (WGS) entry which is preliminary data.</text>
</comment>
<sequence>MNRYCRYIFILLTLSFTMSANAKSKFTADIKMRNGHEYSGVEFTTPKSWDKEVAVKINGEKLKIKGDSIDHIVFWPTKYPDNPQIICWHTYGSIDNKTGEYKPNCGHNAKKGEPSKQWFAIHAAGEHVNLWSCFSSIKLTGETVYFTTTLSSPYFFQKHDGLFVHIPFTLFKSGKTREWLSTFFSDDEPLAEILSDKSQLYDRGSAAYRKGSLYTPYKYEDIVKLYVAGRKKQQP</sequence>
<proteinExistence type="predicted"/>
<dbReference type="RefSeq" id="WP_107036538.1">
    <property type="nucleotide sequence ID" value="NZ_CAONGC010000024.1"/>
</dbReference>
<dbReference type="GeneID" id="93424791"/>
<dbReference type="AlphaFoldDB" id="A0A2V1IVC5"/>
<evidence type="ECO:0000313" key="3">
    <source>
        <dbReference type="Proteomes" id="UP000244925"/>
    </source>
</evidence>
<evidence type="ECO:0000313" key="2">
    <source>
        <dbReference type="EMBL" id="PWB06654.1"/>
    </source>
</evidence>
<keyword evidence="3" id="KW-1185">Reference proteome</keyword>
<name>A0A2V1IVC5_9BACT</name>
<dbReference type="Proteomes" id="UP000244925">
    <property type="component" value="Unassembled WGS sequence"/>
</dbReference>
<accession>A0A2V1IVC5</accession>
<evidence type="ECO:0000256" key="1">
    <source>
        <dbReference type="SAM" id="SignalP"/>
    </source>
</evidence>